<dbReference type="KEGG" id="vgo:GJW-30_1_03848"/>
<dbReference type="RefSeq" id="WP_096358009.1">
    <property type="nucleotide sequence ID" value="NZ_AP014946.1"/>
</dbReference>
<evidence type="ECO:0000256" key="1">
    <source>
        <dbReference type="SAM" id="SignalP"/>
    </source>
</evidence>
<dbReference type="NCBIfam" id="TIGR03808">
    <property type="entry name" value="RR_plus_rpt_1"/>
    <property type="match status" value="1"/>
</dbReference>
<dbReference type="EMBL" id="AP014946">
    <property type="protein sequence ID" value="BAT61291.1"/>
    <property type="molecule type" value="Genomic_DNA"/>
</dbReference>
<evidence type="ECO:0000259" key="2">
    <source>
        <dbReference type="Pfam" id="PF13229"/>
    </source>
</evidence>
<dbReference type="Proteomes" id="UP000236884">
    <property type="component" value="Chromosome"/>
</dbReference>
<proteinExistence type="predicted"/>
<dbReference type="InterPro" id="IPR022388">
    <property type="entry name" value="CHP03808"/>
</dbReference>
<accession>A0A0S3PZE5</accession>
<protein>
    <recommendedName>
        <fullName evidence="2">Right handed beta helix domain-containing protein</fullName>
    </recommendedName>
</protein>
<evidence type="ECO:0000313" key="4">
    <source>
        <dbReference type="Proteomes" id="UP000236884"/>
    </source>
</evidence>
<feature type="chain" id="PRO_5006615821" description="Right handed beta helix domain-containing protein" evidence="1">
    <location>
        <begin position="26"/>
        <end position="450"/>
    </location>
</feature>
<dbReference type="NCBIfam" id="TIGR03807">
    <property type="entry name" value="RR_fam_repeat"/>
    <property type="match status" value="3"/>
</dbReference>
<dbReference type="InterPro" id="IPR011050">
    <property type="entry name" value="Pectin_lyase_fold/virulence"/>
</dbReference>
<sequence length="450" mass="45785">MRPNRRHFLALAGAAATVAATRVNAAPSSAAGVDASQFGVQAGSGGDQTRALQKAIDQAAGSRTPLWLQPGTYRVGTLKLQAGTQLFGVRGATRLLFNDGSALLEGAGCDNVTLSGLILDGVSRPLPEGRGIINIAAARNLRILDCEVVGSSRQGIVLDGAEGEVRSNTIQGIANAGLLSVNARGLIIADNIVRTCGNNGIQVWRSESGNDGTIVSGNRIDGIAARAGGSGQNGNAINVFRANNVYVGNNRITNVAFSAVRGNSASNLQVVANNCQSCGEVALYAEFGFEGAVISQNVVDGASIGVAVTNFDHGGRMATVQGNIIRNLSNRRPVGTDPNDGAGIGIGVEADSAVTGNVIEGAPLAGITIGWGRFLRDVSVTGNVIRRANMGIAVSVSAGAGAAVIADNLIAESTVGAIVGTELKRPVTGDMARDGAGRFAQLAITGNRVR</sequence>
<reference evidence="3 4" key="1">
    <citation type="submission" date="2015-08" db="EMBL/GenBank/DDBJ databases">
        <title>Investigation of the bacterial diversity of lava forest soil.</title>
        <authorList>
            <person name="Lee J.S."/>
        </authorList>
    </citation>
    <scope>NUCLEOTIDE SEQUENCE [LARGE SCALE GENOMIC DNA]</scope>
    <source>
        <strain evidence="3 4">GJW-30</strain>
    </source>
</reference>
<name>A0A0S3PZE5_9BRAD</name>
<keyword evidence="1" id="KW-0732">Signal</keyword>
<dbReference type="InterPro" id="IPR012334">
    <property type="entry name" value="Pectin_lyas_fold"/>
</dbReference>
<dbReference type="PROSITE" id="PS51318">
    <property type="entry name" value="TAT"/>
    <property type="match status" value="1"/>
</dbReference>
<dbReference type="InterPro" id="IPR039448">
    <property type="entry name" value="Beta_helix"/>
</dbReference>
<dbReference type="SMART" id="SM00710">
    <property type="entry name" value="PbH1"/>
    <property type="match status" value="9"/>
</dbReference>
<dbReference type="SUPFAM" id="SSF51126">
    <property type="entry name" value="Pectin lyase-like"/>
    <property type="match status" value="1"/>
</dbReference>
<gene>
    <name evidence="3" type="ORF">GJW-30_1_03848</name>
</gene>
<keyword evidence="4" id="KW-1185">Reference proteome</keyword>
<dbReference type="InterPro" id="IPR006311">
    <property type="entry name" value="TAT_signal"/>
</dbReference>
<dbReference type="Gene3D" id="2.160.20.10">
    <property type="entry name" value="Single-stranded right-handed beta-helix, Pectin lyase-like"/>
    <property type="match status" value="1"/>
</dbReference>
<feature type="signal peptide" evidence="1">
    <location>
        <begin position="1"/>
        <end position="25"/>
    </location>
</feature>
<dbReference type="Pfam" id="PF13229">
    <property type="entry name" value="Beta_helix"/>
    <property type="match status" value="1"/>
</dbReference>
<organism evidence="3 4">
    <name type="scientific">Variibacter gotjawalensis</name>
    <dbReference type="NCBI Taxonomy" id="1333996"/>
    <lineage>
        <taxon>Bacteria</taxon>
        <taxon>Pseudomonadati</taxon>
        <taxon>Pseudomonadota</taxon>
        <taxon>Alphaproteobacteria</taxon>
        <taxon>Hyphomicrobiales</taxon>
        <taxon>Nitrobacteraceae</taxon>
        <taxon>Variibacter</taxon>
    </lineage>
</organism>
<evidence type="ECO:0000313" key="3">
    <source>
        <dbReference type="EMBL" id="BAT61291.1"/>
    </source>
</evidence>
<dbReference type="InterPro" id="IPR006626">
    <property type="entry name" value="PbH1"/>
</dbReference>
<feature type="domain" description="Right handed beta helix" evidence="2">
    <location>
        <begin position="130"/>
        <end position="219"/>
    </location>
</feature>
<dbReference type="OrthoDB" id="9788772at2"/>
<dbReference type="InterPro" id="IPR022444">
    <property type="entry name" value="Cofactor-bd_rpt"/>
</dbReference>
<dbReference type="AlphaFoldDB" id="A0A0S3PZE5"/>